<name>A0AAD4IM01_PERFH</name>
<accession>A0AAD4IM01</accession>
<organism evidence="7 8">
    <name type="scientific">Perilla frutescens var. hirtella</name>
    <name type="common">Perilla citriodora</name>
    <name type="synonym">Perilla setoyensis</name>
    <dbReference type="NCBI Taxonomy" id="608512"/>
    <lineage>
        <taxon>Eukaryota</taxon>
        <taxon>Viridiplantae</taxon>
        <taxon>Streptophyta</taxon>
        <taxon>Embryophyta</taxon>
        <taxon>Tracheophyta</taxon>
        <taxon>Spermatophyta</taxon>
        <taxon>Magnoliopsida</taxon>
        <taxon>eudicotyledons</taxon>
        <taxon>Gunneridae</taxon>
        <taxon>Pentapetalae</taxon>
        <taxon>asterids</taxon>
        <taxon>lamiids</taxon>
        <taxon>Lamiales</taxon>
        <taxon>Lamiaceae</taxon>
        <taxon>Nepetoideae</taxon>
        <taxon>Elsholtzieae</taxon>
        <taxon>Perilla</taxon>
    </lineage>
</organism>
<reference evidence="7 8" key="1">
    <citation type="journal article" date="2021" name="Nat. Commun.">
        <title>Incipient diploidization of the medicinal plant Perilla within 10,000 years.</title>
        <authorList>
            <person name="Zhang Y."/>
            <person name="Shen Q."/>
            <person name="Leng L."/>
            <person name="Zhang D."/>
            <person name="Chen S."/>
            <person name="Shi Y."/>
            <person name="Ning Z."/>
            <person name="Chen S."/>
        </authorList>
    </citation>
    <scope>NUCLEOTIDE SEQUENCE [LARGE SCALE GENOMIC DNA]</scope>
    <source>
        <strain evidence="8">cv. PC099</strain>
    </source>
</reference>
<dbReference type="PANTHER" id="PTHR31232">
    <property type="match status" value="1"/>
</dbReference>
<dbReference type="PANTHER" id="PTHR31232:SF42">
    <property type="entry name" value="S-PROTEIN HOMOLOG"/>
    <property type="match status" value="1"/>
</dbReference>
<evidence type="ECO:0000256" key="5">
    <source>
        <dbReference type="ARBA" id="ARBA00022729"/>
    </source>
</evidence>
<evidence type="ECO:0000313" key="8">
    <source>
        <dbReference type="Proteomes" id="UP001190926"/>
    </source>
</evidence>
<protein>
    <recommendedName>
        <fullName evidence="6">S-protein homolog</fullName>
    </recommendedName>
</protein>
<evidence type="ECO:0000256" key="2">
    <source>
        <dbReference type="ARBA" id="ARBA00005581"/>
    </source>
</evidence>
<comment type="similarity">
    <text evidence="2 6">Belongs to the plant self-incompatibility (S1) protein family.</text>
</comment>
<dbReference type="AlphaFoldDB" id="A0AAD4IM01"/>
<keyword evidence="3 6" id="KW-0713">Self-incompatibility</keyword>
<evidence type="ECO:0000256" key="6">
    <source>
        <dbReference type="RuleBase" id="RU367044"/>
    </source>
</evidence>
<dbReference type="Proteomes" id="UP001190926">
    <property type="component" value="Unassembled WGS sequence"/>
</dbReference>
<gene>
    <name evidence="7" type="ORF">C2S53_019041</name>
</gene>
<dbReference type="Pfam" id="PF05938">
    <property type="entry name" value="Self-incomp_S1"/>
    <property type="match status" value="1"/>
</dbReference>
<proteinExistence type="inferred from homology"/>
<dbReference type="InterPro" id="IPR010264">
    <property type="entry name" value="Self-incomp_S1"/>
</dbReference>
<dbReference type="EMBL" id="SDAM02029654">
    <property type="protein sequence ID" value="KAH6754997.1"/>
    <property type="molecule type" value="Genomic_DNA"/>
</dbReference>
<evidence type="ECO:0000313" key="7">
    <source>
        <dbReference type="EMBL" id="KAH6754997.1"/>
    </source>
</evidence>
<evidence type="ECO:0000256" key="1">
    <source>
        <dbReference type="ARBA" id="ARBA00004613"/>
    </source>
</evidence>
<feature type="signal peptide" evidence="6">
    <location>
        <begin position="1"/>
        <end position="30"/>
    </location>
</feature>
<comment type="subcellular location">
    <subcellularLocation>
        <location evidence="1 6">Secreted</location>
    </subcellularLocation>
</comment>
<sequence>MEYSWCIQHHVLVLSMLLVLVWMNMTSLEALPVDTKVVVRSLSDKPITIHCKSSEDDLGVHTLSNQQSFDWHFKPNIWGSTSFDCDIQTAYGSGYYNVYDDNKDGVCSPNCVWEVSNTGPCLNSNRPGTKFCEQWRKK</sequence>
<comment type="caution">
    <text evidence="7">The sequence shown here is derived from an EMBL/GenBank/DDBJ whole genome shotgun (WGS) entry which is preliminary data.</text>
</comment>
<evidence type="ECO:0000256" key="3">
    <source>
        <dbReference type="ARBA" id="ARBA00022471"/>
    </source>
</evidence>
<keyword evidence="8" id="KW-1185">Reference proteome</keyword>
<evidence type="ECO:0000256" key="4">
    <source>
        <dbReference type="ARBA" id="ARBA00022525"/>
    </source>
</evidence>
<keyword evidence="5 6" id="KW-0732">Signal</keyword>
<keyword evidence="4 6" id="KW-0964">Secreted</keyword>
<feature type="chain" id="PRO_5041782596" description="S-protein homolog" evidence="6">
    <location>
        <begin position="31"/>
        <end position="138"/>
    </location>
</feature>
<dbReference type="GO" id="GO:0060320">
    <property type="term" value="P:rejection of self pollen"/>
    <property type="evidence" value="ECO:0007669"/>
    <property type="project" value="UniProtKB-KW"/>
</dbReference>
<dbReference type="GO" id="GO:0005576">
    <property type="term" value="C:extracellular region"/>
    <property type="evidence" value="ECO:0007669"/>
    <property type="project" value="UniProtKB-SubCell"/>
</dbReference>